<evidence type="ECO:0000313" key="5">
    <source>
        <dbReference type="Proteomes" id="UP000619761"/>
    </source>
</evidence>
<evidence type="ECO:0000256" key="2">
    <source>
        <dbReference type="ARBA" id="ARBA00023004"/>
    </source>
</evidence>
<keyword evidence="5" id="KW-1185">Reference proteome</keyword>
<dbReference type="Proteomes" id="UP000619761">
    <property type="component" value="Unassembled WGS sequence"/>
</dbReference>
<feature type="domain" description="Ferritin-like diiron" evidence="3">
    <location>
        <begin position="22"/>
        <end position="166"/>
    </location>
</feature>
<dbReference type="InterPro" id="IPR012347">
    <property type="entry name" value="Ferritin-like"/>
</dbReference>
<sequence length="170" mass="19371">MFRFLHKQGVTFLFDEGTDMNEADKVEAIKALNRIMETELAGVVKYTHYSLMVFGYNRIPIVSWLKGNADESLVHAHRAGELLTLLGGHPSLKIGSLLETEKHDIGDILRESLEHETSAIKSYYELLRIAEGKSILLEEYAREMIVQEELHLDEVDKMLRRPGEIAAFQS</sequence>
<reference evidence="5" key="1">
    <citation type="journal article" date="2019" name="Int. J. Syst. Evol. Microbiol.">
        <title>The Global Catalogue of Microorganisms (GCM) 10K type strain sequencing project: providing services to taxonomists for standard genome sequencing and annotation.</title>
        <authorList>
            <consortium name="The Broad Institute Genomics Platform"/>
            <consortium name="The Broad Institute Genome Sequencing Center for Infectious Disease"/>
            <person name="Wu L."/>
            <person name="Ma J."/>
        </authorList>
    </citation>
    <scope>NUCLEOTIDE SEQUENCE [LARGE SCALE GENOMIC DNA]</scope>
    <source>
        <strain evidence="5">KCTC 32239</strain>
    </source>
</reference>
<dbReference type="Pfam" id="PF00210">
    <property type="entry name" value="Ferritin"/>
    <property type="match status" value="1"/>
</dbReference>
<name>A0ABQ3AXG7_9GAMM</name>
<evidence type="ECO:0000259" key="3">
    <source>
        <dbReference type="PROSITE" id="PS50905"/>
    </source>
</evidence>
<keyword evidence="2" id="KW-0408">Iron</keyword>
<dbReference type="Gene3D" id="1.20.1260.10">
    <property type="match status" value="1"/>
</dbReference>
<dbReference type="PANTHER" id="PTHR30295:SF0">
    <property type="entry name" value="BACTERIOFERRITIN"/>
    <property type="match status" value="1"/>
</dbReference>
<dbReference type="InterPro" id="IPR009078">
    <property type="entry name" value="Ferritin-like_SF"/>
</dbReference>
<dbReference type="SUPFAM" id="SSF47240">
    <property type="entry name" value="Ferritin-like"/>
    <property type="match status" value="1"/>
</dbReference>
<dbReference type="PANTHER" id="PTHR30295">
    <property type="entry name" value="BACTERIOFERRITIN"/>
    <property type="match status" value="1"/>
</dbReference>
<dbReference type="CDD" id="cd00657">
    <property type="entry name" value="Ferritin_like"/>
    <property type="match status" value="1"/>
</dbReference>
<gene>
    <name evidence="4" type="ORF">GCM10011613_12570</name>
</gene>
<protein>
    <submittedName>
        <fullName evidence="4">Bacterioferritin</fullName>
    </submittedName>
</protein>
<comment type="caution">
    <text evidence="4">The sequence shown here is derived from an EMBL/GenBank/DDBJ whole genome shotgun (WGS) entry which is preliminary data.</text>
</comment>
<proteinExistence type="predicted"/>
<keyword evidence="1" id="KW-0409">Iron storage</keyword>
<dbReference type="InterPro" id="IPR009040">
    <property type="entry name" value="Ferritin-like_diiron"/>
</dbReference>
<accession>A0ABQ3AXG7</accession>
<dbReference type="EMBL" id="BMYZ01000001">
    <property type="protein sequence ID" value="GGY69712.1"/>
    <property type="molecule type" value="Genomic_DNA"/>
</dbReference>
<evidence type="ECO:0000313" key="4">
    <source>
        <dbReference type="EMBL" id="GGY69712.1"/>
    </source>
</evidence>
<organism evidence="4 5">
    <name type="scientific">Cellvibrio zantedeschiae</name>
    <dbReference type="NCBI Taxonomy" id="1237077"/>
    <lineage>
        <taxon>Bacteria</taxon>
        <taxon>Pseudomonadati</taxon>
        <taxon>Pseudomonadota</taxon>
        <taxon>Gammaproteobacteria</taxon>
        <taxon>Cellvibrionales</taxon>
        <taxon>Cellvibrionaceae</taxon>
        <taxon>Cellvibrio</taxon>
    </lineage>
</organism>
<evidence type="ECO:0000256" key="1">
    <source>
        <dbReference type="ARBA" id="ARBA00022434"/>
    </source>
</evidence>
<dbReference type="InterPro" id="IPR008331">
    <property type="entry name" value="Ferritin_DPS_dom"/>
</dbReference>
<dbReference type="PROSITE" id="PS50905">
    <property type="entry name" value="FERRITIN_LIKE"/>
    <property type="match status" value="1"/>
</dbReference>